<sequence length="62" mass="7107">MDYSPTQLTSFTMAGTHKFGPEMVSFSSDLGNSMVNKVQMFVYTSDTKFCMYSFKSWQLGWP</sequence>
<reference evidence="1" key="1">
    <citation type="submission" date="2014-09" db="EMBL/GenBank/DDBJ databases">
        <authorList>
            <person name="Magalhaes I.L.F."/>
            <person name="Oliveira U."/>
            <person name="Santos F.R."/>
            <person name="Vidigal T.H.D.A."/>
            <person name="Brescovit A.D."/>
            <person name="Santos A.J."/>
        </authorList>
    </citation>
    <scope>NUCLEOTIDE SEQUENCE</scope>
    <source>
        <tissue evidence="1">Shoot tissue taken approximately 20 cm above the soil surface</tissue>
    </source>
</reference>
<accession>A0A0A9HH91</accession>
<dbReference type="AlphaFoldDB" id="A0A0A9HH91"/>
<reference evidence="1" key="2">
    <citation type="journal article" date="2015" name="Data Brief">
        <title>Shoot transcriptome of the giant reed, Arundo donax.</title>
        <authorList>
            <person name="Barrero R.A."/>
            <person name="Guerrero F.D."/>
            <person name="Moolhuijzen P."/>
            <person name="Goolsby J.A."/>
            <person name="Tidwell J."/>
            <person name="Bellgard S.E."/>
            <person name="Bellgard M.I."/>
        </authorList>
    </citation>
    <scope>NUCLEOTIDE SEQUENCE</scope>
    <source>
        <tissue evidence="1">Shoot tissue taken approximately 20 cm above the soil surface</tissue>
    </source>
</reference>
<dbReference type="EMBL" id="GBRH01162727">
    <property type="protein sequence ID" value="JAE35169.1"/>
    <property type="molecule type" value="Transcribed_RNA"/>
</dbReference>
<proteinExistence type="predicted"/>
<evidence type="ECO:0000313" key="1">
    <source>
        <dbReference type="EMBL" id="JAE35169.1"/>
    </source>
</evidence>
<organism evidence="1">
    <name type="scientific">Arundo donax</name>
    <name type="common">Giant reed</name>
    <name type="synonym">Donax arundinaceus</name>
    <dbReference type="NCBI Taxonomy" id="35708"/>
    <lineage>
        <taxon>Eukaryota</taxon>
        <taxon>Viridiplantae</taxon>
        <taxon>Streptophyta</taxon>
        <taxon>Embryophyta</taxon>
        <taxon>Tracheophyta</taxon>
        <taxon>Spermatophyta</taxon>
        <taxon>Magnoliopsida</taxon>
        <taxon>Liliopsida</taxon>
        <taxon>Poales</taxon>
        <taxon>Poaceae</taxon>
        <taxon>PACMAD clade</taxon>
        <taxon>Arundinoideae</taxon>
        <taxon>Arundineae</taxon>
        <taxon>Arundo</taxon>
    </lineage>
</organism>
<protein>
    <submittedName>
        <fullName evidence="1">Uncharacterized protein</fullName>
    </submittedName>
</protein>
<name>A0A0A9HH91_ARUDO</name>